<dbReference type="PANTHER" id="PTHR43038">
    <property type="entry name" value="ATP-BINDING CASSETTE, SUB-FAMILY H, MEMBER 1"/>
    <property type="match status" value="1"/>
</dbReference>
<evidence type="ECO:0000256" key="1">
    <source>
        <dbReference type="ARBA" id="ARBA00022741"/>
    </source>
</evidence>
<organism evidence="4 5">
    <name type="scientific">Shewanella amazonensis (strain ATCC BAA-1098 / SB2B)</name>
    <dbReference type="NCBI Taxonomy" id="326297"/>
    <lineage>
        <taxon>Bacteria</taxon>
        <taxon>Pseudomonadati</taxon>
        <taxon>Pseudomonadota</taxon>
        <taxon>Gammaproteobacteria</taxon>
        <taxon>Alteromonadales</taxon>
        <taxon>Shewanellaceae</taxon>
        <taxon>Shewanella</taxon>
    </lineage>
</organism>
<dbReference type="Proteomes" id="UP000009175">
    <property type="component" value="Chromosome"/>
</dbReference>
<dbReference type="HOGENOM" id="CLU_000604_1_2_6"/>
<dbReference type="SUPFAM" id="SSF52540">
    <property type="entry name" value="P-loop containing nucleoside triphosphate hydrolases"/>
    <property type="match status" value="1"/>
</dbReference>
<keyword evidence="5" id="KW-1185">Reference proteome</keyword>
<keyword evidence="2" id="KW-0067">ATP-binding</keyword>
<dbReference type="GO" id="GO:0016887">
    <property type="term" value="F:ATP hydrolysis activity"/>
    <property type="evidence" value="ECO:0007669"/>
    <property type="project" value="InterPro"/>
</dbReference>
<evidence type="ECO:0000259" key="3">
    <source>
        <dbReference type="PROSITE" id="PS50893"/>
    </source>
</evidence>
<dbReference type="InterPro" id="IPR003439">
    <property type="entry name" value="ABC_transporter-like_ATP-bd"/>
</dbReference>
<dbReference type="eggNOG" id="COG1131">
    <property type="taxonomic scope" value="Bacteria"/>
</dbReference>
<protein>
    <submittedName>
        <fullName evidence="4">Putative ABC-type multidrug transport system, ATPase component</fullName>
    </submittedName>
</protein>
<dbReference type="GO" id="GO:0005524">
    <property type="term" value="F:ATP binding"/>
    <property type="evidence" value="ECO:0007669"/>
    <property type="project" value="UniProtKB-KW"/>
</dbReference>
<keyword evidence="1" id="KW-0547">Nucleotide-binding</keyword>
<dbReference type="InterPro" id="IPR027417">
    <property type="entry name" value="P-loop_NTPase"/>
</dbReference>
<reference evidence="4 5" key="1">
    <citation type="submission" date="2006-12" db="EMBL/GenBank/DDBJ databases">
        <title>Complete sequence of Shewanella amazonensis SB2B.</title>
        <authorList>
            <consortium name="US DOE Joint Genome Institute"/>
            <person name="Copeland A."/>
            <person name="Lucas S."/>
            <person name="Lapidus A."/>
            <person name="Barry K."/>
            <person name="Detter J.C."/>
            <person name="Glavina del Rio T."/>
            <person name="Hammon N."/>
            <person name="Israni S."/>
            <person name="Dalin E."/>
            <person name="Tice H."/>
            <person name="Pitluck S."/>
            <person name="Munk A.C."/>
            <person name="Brettin T."/>
            <person name="Bruce D."/>
            <person name="Han C."/>
            <person name="Tapia R."/>
            <person name="Gilna P."/>
            <person name="Schmutz J."/>
            <person name="Larimer F."/>
            <person name="Land M."/>
            <person name="Hauser L."/>
            <person name="Kyrpides N."/>
            <person name="Mikhailova N."/>
            <person name="Fredrickson J."/>
            <person name="Richardson P."/>
        </authorList>
    </citation>
    <scope>NUCLEOTIDE SEQUENCE [LARGE SCALE GENOMIC DNA]</scope>
    <source>
        <strain evidence="5">ATCC BAA-1098 / SB2B</strain>
    </source>
</reference>
<evidence type="ECO:0000313" key="4">
    <source>
        <dbReference type="EMBL" id="ABM01791.1"/>
    </source>
</evidence>
<dbReference type="KEGG" id="saz:Sama_3588"/>
<accession>A1SBN4</accession>
<dbReference type="EMBL" id="CP000507">
    <property type="protein sequence ID" value="ABM01791.1"/>
    <property type="molecule type" value="Genomic_DNA"/>
</dbReference>
<dbReference type="STRING" id="326297.Sama_3588"/>
<evidence type="ECO:0000256" key="2">
    <source>
        <dbReference type="ARBA" id="ARBA00022840"/>
    </source>
</evidence>
<sequence length="322" mass="35275">MSEVLAPQTLTTAPLAIETRGMTRQFGALKAVDGVDLAIPRGSIYGFLGPNGCGKSTSIRMLTGLLKPTSGEIRVLGEPLKGAEEKLRRRIGYMTQKFSLYENLTVLENLRFVARIYGLQGNKAKDRIEQLLSLYSLEGRESQMAGSMSGGQKQRLALAAATIHEPELLFLDEPTSAVDPENRREFWERLFDLSAKGCTILVSTHYMDEAERCHGLAILERGIKRADGSPKALMQAMGARVVEIGGQDLRVLKQQLLAEAPVLSAAQIGSRLRVLIRSQIDDPIAWLGQRVGTREMDEVRPSLEDVFVTCTGQRAEGGAHVA</sequence>
<dbReference type="SMART" id="SM00382">
    <property type="entry name" value="AAA"/>
    <property type="match status" value="1"/>
</dbReference>
<dbReference type="PROSITE" id="PS50893">
    <property type="entry name" value="ABC_TRANSPORTER_2"/>
    <property type="match status" value="1"/>
</dbReference>
<proteinExistence type="predicted"/>
<dbReference type="PANTHER" id="PTHR43038:SF3">
    <property type="entry name" value="ABC TRANSPORTER G FAMILY MEMBER 20 ISOFORM X1"/>
    <property type="match status" value="1"/>
</dbReference>
<dbReference type="PROSITE" id="PS00211">
    <property type="entry name" value="ABC_TRANSPORTER_1"/>
    <property type="match status" value="1"/>
</dbReference>
<feature type="domain" description="ABC transporter" evidence="3">
    <location>
        <begin position="17"/>
        <end position="246"/>
    </location>
</feature>
<dbReference type="Gene3D" id="3.40.50.300">
    <property type="entry name" value="P-loop containing nucleotide triphosphate hydrolases"/>
    <property type="match status" value="1"/>
</dbReference>
<dbReference type="AlphaFoldDB" id="A1SBN4"/>
<evidence type="ECO:0000313" key="5">
    <source>
        <dbReference type="Proteomes" id="UP000009175"/>
    </source>
</evidence>
<dbReference type="InterPro" id="IPR003593">
    <property type="entry name" value="AAA+_ATPase"/>
</dbReference>
<gene>
    <name evidence="4" type="ordered locus">Sama_3588</name>
</gene>
<dbReference type="CDD" id="cd03230">
    <property type="entry name" value="ABC_DR_subfamily_A"/>
    <property type="match status" value="1"/>
</dbReference>
<dbReference type="InterPro" id="IPR017871">
    <property type="entry name" value="ABC_transporter-like_CS"/>
</dbReference>
<name>A1SBN4_SHEAM</name>
<dbReference type="RefSeq" id="WP_011761694.1">
    <property type="nucleotide sequence ID" value="NC_008700.1"/>
</dbReference>
<dbReference type="Pfam" id="PF00005">
    <property type="entry name" value="ABC_tran"/>
    <property type="match status" value="1"/>
</dbReference>
<dbReference type="OrthoDB" id="9775490at2"/>